<protein>
    <submittedName>
        <fullName evidence="2">Uncharacterized protein</fullName>
    </submittedName>
</protein>
<keyword evidence="3" id="KW-1185">Reference proteome</keyword>
<evidence type="ECO:0000313" key="2">
    <source>
        <dbReference type="EMBL" id="MBO1627966.1"/>
    </source>
</evidence>
<name>A0ABS3P460_9BACI</name>
<reference evidence="2 3" key="1">
    <citation type="submission" date="2021-03" db="EMBL/GenBank/DDBJ databases">
        <title>Identification of novel Bacillus strains.</title>
        <authorList>
            <person name="Xiao Z."/>
            <person name="Li Y."/>
            <person name="Shen J."/>
        </authorList>
    </citation>
    <scope>NUCLEOTIDE SEQUENCE [LARGE SCALE GENOMIC DNA]</scope>
    <source>
        <strain evidence="2 3">SY8</strain>
    </source>
</reference>
<evidence type="ECO:0000313" key="3">
    <source>
        <dbReference type="Proteomes" id="UP000677611"/>
    </source>
</evidence>
<keyword evidence="1" id="KW-1133">Transmembrane helix</keyword>
<comment type="caution">
    <text evidence="2">The sequence shown here is derived from an EMBL/GenBank/DDBJ whole genome shotgun (WGS) entry which is preliminary data.</text>
</comment>
<keyword evidence="1" id="KW-0812">Transmembrane</keyword>
<feature type="transmembrane region" description="Helical" evidence="1">
    <location>
        <begin position="21"/>
        <end position="40"/>
    </location>
</feature>
<organism evidence="2 3">
    <name type="scientific">Bacillus arachidis</name>
    <dbReference type="NCBI Taxonomy" id="2819290"/>
    <lineage>
        <taxon>Bacteria</taxon>
        <taxon>Bacillati</taxon>
        <taxon>Bacillota</taxon>
        <taxon>Bacilli</taxon>
        <taxon>Bacillales</taxon>
        <taxon>Bacillaceae</taxon>
        <taxon>Bacillus</taxon>
    </lineage>
</organism>
<dbReference type="RefSeq" id="WP_208019146.1">
    <property type="nucleotide sequence ID" value="NZ_JAGDQJ010000032.1"/>
</dbReference>
<feature type="transmembrane region" description="Helical" evidence="1">
    <location>
        <begin position="46"/>
        <end position="63"/>
    </location>
</feature>
<keyword evidence="1" id="KW-0472">Membrane</keyword>
<dbReference type="EMBL" id="JAGDQJ010000032">
    <property type="protein sequence ID" value="MBO1627966.1"/>
    <property type="molecule type" value="Genomic_DNA"/>
</dbReference>
<sequence>MRRLEKVFEQLTKVANKTSPYVTGGIWLLFGYANVLGAYMCHKMGVYYLSYSIVAVVCVVWSHKVTKWFMKKNRIVMD</sequence>
<accession>A0ABS3P460</accession>
<dbReference type="Proteomes" id="UP000677611">
    <property type="component" value="Unassembled WGS sequence"/>
</dbReference>
<gene>
    <name evidence="2" type="ORF">J4P90_22680</name>
</gene>
<evidence type="ECO:0000256" key="1">
    <source>
        <dbReference type="SAM" id="Phobius"/>
    </source>
</evidence>
<proteinExistence type="predicted"/>